<dbReference type="InterPro" id="IPR001761">
    <property type="entry name" value="Peripla_BP/Lac1_sug-bd_dom"/>
</dbReference>
<dbReference type="RefSeq" id="WP_103890158.1">
    <property type="nucleotide sequence ID" value="NZ_FNVU01000024.1"/>
</dbReference>
<evidence type="ECO:0000313" key="5">
    <source>
        <dbReference type="EMBL" id="SEG91719.1"/>
    </source>
</evidence>
<dbReference type="SUPFAM" id="SSF47413">
    <property type="entry name" value="lambda repressor-like DNA-binding domains"/>
    <property type="match status" value="1"/>
</dbReference>
<evidence type="ECO:0000256" key="3">
    <source>
        <dbReference type="ARBA" id="ARBA00023163"/>
    </source>
</evidence>
<dbReference type="Proteomes" id="UP000236754">
    <property type="component" value="Unassembled WGS sequence"/>
</dbReference>
<dbReference type="Gene3D" id="3.40.50.2300">
    <property type="match status" value="2"/>
</dbReference>
<accession>A0A1H6E325</accession>
<gene>
    <name evidence="5" type="ORF">SAMN05216223_12462</name>
</gene>
<keyword evidence="6" id="KW-1185">Reference proteome</keyword>
<reference evidence="5 6" key="1">
    <citation type="submission" date="2016-10" db="EMBL/GenBank/DDBJ databases">
        <authorList>
            <person name="de Groot N.N."/>
        </authorList>
    </citation>
    <scope>NUCLEOTIDE SEQUENCE [LARGE SCALE GENOMIC DNA]</scope>
    <source>
        <strain evidence="5 6">CGMCC 4.2023</strain>
    </source>
</reference>
<sequence>MNTRPDPVTPLTMRDVAERLGVSTMTVSRALRGQRGIGEATRQRVLAEVAALGYRPNKLARGLRTGGPSELIGLVVTNLANPFYSQLAVGVEEVCVRYGARVMLGSTSEDPDVERDVVTDLLERGVDGLVVVPASHDHSHLGAERLRDTPVVLAASPPMDIDVDCVLVDDFGGTRAACRRLIERGHRRIGFLGLPPSLWTGSERFRGYALALEEAGIAVDERYVSRHRGDSTLAREAARAMLALPDHPTALLTANNRNTVGALLALRDRPDDGEPVALAGFDDIELADMLHLPLTVVSYDAAEVGRAAASLLFERQRSTAPLHPRRVTIATTLIDHPVPR</sequence>
<dbReference type="GO" id="GO:0003700">
    <property type="term" value="F:DNA-binding transcription factor activity"/>
    <property type="evidence" value="ECO:0007669"/>
    <property type="project" value="TreeGrafter"/>
</dbReference>
<dbReference type="PANTHER" id="PTHR30146:SF109">
    <property type="entry name" value="HTH-TYPE TRANSCRIPTIONAL REGULATOR GALS"/>
    <property type="match status" value="1"/>
</dbReference>
<evidence type="ECO:0000256" key="2">
    <source>
        <dbReference type="ARBA" id="ARBA00023125"/>
    </source>
</evidence>
<evidence type="ECO:0000256" key="1">
    <source>
        <dbReference type="ARBA" id="ARBA00023015"/>
    </source>
</evidence>
<dbReference type="PANTHER" id="PTHR30146">
    <property type="entry name" value="LACI-RELATED TRANSCRIPTIONAL REPRESSOR"/>
    <property type="match status" value="1"/>
</dbReference>
<dbReference type="InterPro" id="IPR028082">
    <property type="entry name" value="Peripla_BP_I"/>
</dbReference>
<organism evidence="5 6">
    <name type="scientific">Actinacidiphila yanglinensis</name>
    <dbReference type="NCBI Taxonomy" id="310779"/>
    <lineage>
        <taxon>Bacteria</taxon>
        <taxon>Bacillati</taxon>
        <taxon>Actinomycetota</taxon>
        <taxon>Actinomycetes</taxon>
        <taxon>Kitasatosporales</taxon>
        <taxon>Streptomycetaceae</taxon>
        <taxon>Actinacidiphila</taxon>
    </lineage>
</organism>
<dbReference type="CDD" id="cd06267">
    <property type="entry name" value="PBP1_LacI_sugar_binding-like"/>
    <property type="match status" value="1"/>
</dbReference>
<dbReference type="InterPro" id="IPR010982">
    <property type="entry name" value="Lambda_DNA-bd_dom_sf"/>
</dbReference>
<evidence type="ECO:0000313" key="6">
    <source>
        <dbReference type="Proteomes" id="UP000236754"/>
    </source>
</evidence>
<proteinExistence type="predicted"/>
<dbReference type="PROSITE" id="PS50932">
    <property type="entry name" value="HTH_LACI_2"/>
    <property type="match status" value="1"/>
</dbReference>
<dbReference type="OrthoDB" id="3595338at2"/>
<keyword evidence="1" id="KW-0805">Transcription regulation</keyword>
<dbReference type="CDD" id="cd01392">
    <property type="entry name" value="HTH_LacI"/>
    <property type="match status" value="1"/>
</dbReference>
<dbReference type="Pfam" id="PF00356">
    <property type="entry name" value="LacI"/>
    <property type="match status" value="1"/>
</dbReference>
<dbReference type="SUPFAM" id="SSF53822">
    <property type="entry name" value="Periplasmic binding protein-like I"/>
    <property type="match status" value="1"/>
</dbReference>
<evidence type="ECO:0000259" key="4">
    <source>
        <dbReference type="PROSITE" id="PS50932"/>
    </source>
</evidence>
<protein>
    <submittedName>
        <fullName evidence="5">Transcriptional regulator, LacI family</fullName>
    </submittedName>
</protein>
<keyword evidence="2" id="KW-0238">DNA-binding</keyword>
<dbReference type="EMBL" id="FNVU01000024">
    <property type="protein sequence ID" value="SEG91719.1"/>
    <property type="molecule type" value="Genomic_DNA"/>
</dbReference>
<dbReference type="Gene3D" id="1.10.260.40">
    <property type="entry name" value="lambda repressor-like DNA-binding domains"/>
    <property type="match status" value="1"/>
</dbReference>
<keyword evidence="3" id="KW-0804">Transcription</keyword>
<dbReference type="SMART" id="SM00354">
    <property type="entry name" value="HTH_LACI"/>
    <property type="match status" value="1"/>
</dbReference>
<dbReference type="AlphaFoldDB" id="A0A1H6E325"/>
<dbReference type="Pfam" id="PF00532">
    <property type="entry name" value="Peripla_BP_1"/>
    <property type="match status" value="1"/>
</dbReference>
<name>A0A1H6E325_9ACTN</name>
<dbReference type="InterPro" id="IPR000843">
    <property type="entry name" value="HTH_LacI"/>
</dbReference>
<feature type="domain" description="HTH lacI-type" evidence="4">
    <location>
        <begin position="11"/>
        <end position="65"/>
    </location>
</feature>
<dbReference type="GO" id="GO:0000976">
    <property type="term" value="F:transcription cis-regulatory region binding"/>
    <property type="evidence" value="ECO:0007669"/>
    <property type="project" value="TreeGrafter"/>
</dbReference>